<dbReference type="InterPro" id="IPR010413">
    <property type="entry name" value="HutX-like"/>
</dbReference>
<dbReference type="RefSeq" id="WP_289960965.1">
    <property type="nucleotide sequence ID" value="NZ_JAUEOZ010000001.1"/>
</dbReference>
<comment type="caution">
    <text evidence="1">The sequence shown here is derived from an EMBL/GenBank/DDBJ whole genome shotgun (WGS) entry which is preliminary data.</text>
</comment>
<name>A0ABT7XYF3_9VIBR</name>
<gene>
    <name evidence="1" type="primary">hutX</name>
    <name evidence="1" type="ORF">QWJ08_05270</name>
</gene>
<reference evidence="1" key="1">
    <citation type="submission" date="2024-05" db="EMBL/GenBank/DDBJ databases">
        <title>Genome Sequences of Four Agar- Degrading Marine Bacteria.</title>
        <authorList>
            <person name="Phillips E.K."/>
            <person name="Shaffer J.C."/>
            <person name="Henson M.W."/>
            <person name="Temperton B."/>
            <person name="Thrash C.J."/>
            <person name="Martin M.O."/>
        </authorList>
    </citation>
    <scope>NUCLEOTIDE SEQUENCE</scope>
    <source>
        <strain evidence="1">EKP203</strain>
    </source>
</reference>
<evidence type="ECO:0000313" key="2">
    <source>
        <dbReference type="Proteomes" id="UP001169719"/>
    </source>
</evidence>
<dbReference type="Pfam" id="PF06228">
    <property type="entry name" value="ChuX_HutX"/>
    <property type="match status" value="1"/>
</dbReference>
<dbReference type="Proteomes" id="UP001169719">
    <property type="component" value="Unassembled WGS sequence"/>
</dbReference>
<organism evidence="1 2">
    <name type="scientific">Vibrio agarivorans</name>
    <dbReference type="NCBI Taxonomy" id="153622"/>
    <lineage>
        <taxon>Bacteria</taxon>
        <taxon>Pseudomonadati</taxon>
        <taxon>Pseudomonadota</taxon>
        <taxon>Gammaproteobacteria</taxon>
        <taxon>Vibrionales</taxon>
        <taxon>Vibrionaceae</taxon>
        <taxon>Vibrio</taxon>
    </lineage>
</organism>
<accession>A0ABT7XYF3</accession>
<dbReference type="PIRSF" id="PIRSF030840">
    <property type="entry name" value="DUF1008"/>
    <property type="match status" value="1"/>
</dbReference>
<dbReference type="Gene3D" id="3.40.1570.10">
    <property type="entry name" value="HemS/ChuS/ChuX like domains"/>
    <property type="match status" value="1"/>
</dbReference>
<keyword evidence="2" id="KW-1185">Reference proteome</keyword>
<dbReference type="SUPFAM" id="SSF144064">
    <property type="entry name" value="Heme iron utilization protein-like"/>
    <property type="match status" value="1"/>
</dbReference>
<proteinExistence type="predicted"/>
<protein>
    <submittedName>
        <fullName evidence="1">Heme utilization cystosolic carrier protein HutX</fullName>
    </submittedName>
</protein>
<sequence length="172" mass="18845">MYATCTFEQAQQNVAELCAAEPSLSVTDIALRLSLTEAEASLALPAEMVTAVSGEYAEGVLTQLTEWGNVTTIVNSWGSIFEFKGPFPKGKTAHGYYNIMGKAGLHGHLKLDLITNIAFVSKLFHGTETHHIAFFNQEGSCVFRVYLGRDKARNLIPEQLTAFAAMKKELTQ</sequence>
<dbReference type="EMBL" id="JAUEOZ010000001">
    <property type="protein sequence ID" value="MDN2480796.1"/>
    <property type="molecule type" value="Genomic_DNA"/>
</dbReference>
<evidence type="ECO:0000313" key="1">
    <source>
        <dbReference type="EMBL" id="MDN2480796.1"/>
    </source>
</evidence>
<dbReference type="CDD" id="cd16829">
    <property type="entry name" value="ChuX_HutX-like"/>
    <property type="match status" value="1"/>
</dbReference>
<dbReference type="InterPro" id="IPR053733">
    <property type="entry name" value="Heme_Transport_Util_sf"/>
</dbReference>
<dbReference type="NCBIfam" id="TIGR04108">
    <property type="entry name" value="HutX"/>
    <property type="match status" value="1"/>
</dbReference>